<accession>A0A1U9V3H6</accession>
<keyword evidence="6" id="KW-0614">Plasmid</keyword>
<evidence type="ECO:0000313" key="7">
    <source>
        <dbReference type="Proteomes" id="UP000189627"/>
    </source>
</evidence>
<evidence type="ECO:0000313" key="6">
    <source>
        <dbReference type="EMBL" id="AQV99359.1"/>
    </source>
</evidence>
<reference evidence="7" key="1">
    <citation type="submission" date="2017-02" db="EMBL/GenBank/DDBJ databases">
        <title>Complete genome sequence of Cupriavidus necator strain NH9, a 3-chlorobenzoate degrader.</title>
        <authorList>
            <person name="Moriuchi R."/>
            <person name="Dohra H."/>
            <person name="Ogawa N."/>
        </authorList>
    </citation>
    <scope>NUCLEOTIDE SEQUENCE [LARGE SCALE GENOMIC DNA]</scope>
    <source>
        <strain evidence="7">NH9</strain>
        <plasmid evidence="7">penh92</plasmid>
    </source>
</reference>
<feature type="binding site" evidence="5">
    <location>
        <position position="296"/>
    </location>
    <ligand>
        <name>Fe cation</name>
        <dbReference type="ChEBI" id="CHEBI:24875"/>
        <note>catalytic</note>
    </ligand>
</feature>
<dbReference type="OrthoDB" id="6636843at2"/>
<comment type="similarity">
    <text evidence="1">Belongs to the carotenoid oxygenase family.</text>
</comment>
<evidence type="ECO:0000256" key="1">
    <source>
        <dbReference type="ARBA" id="ARBA00006787"/>
    </source>
</evidence>
<dbReference type="KEGG" id="cuh:BJN34_36400"/>
<evidence type="ECO:0000256" key="3">
    <source>
        <dbReference type="ARBA" id="ARBA00023002"/>
    </source>
</evidence>
<comment type="cofactor">
    <cofactor evidence="5">
        <name>Fe(2+)</name>
        <dbReference type="ChEBI" id="CHEBI:29033"/>
    </cofactor>
    <text evidence="5">Binds 1 Fe(2+) ion per subunit.</text>
</comment>
<evidence type="ECO:0000256" key="5">
    <source>
        <dbReference type="PIRSR" id="PIRSR604294-1"/>
    </source>
</evidence>
<keyword evidence="3" id="KW-0560">Oxidoreductase</keyword>
<organism evidence="6 7">
    <name type="scientific">Cupriavidus necator</name>
    <name type="common">Alcaligenes eutrophus</name>
    <name type="synonym">Ralstonia eutropha</name>
    <dbReference type="NCBI Taxonomy" id="106590"/>
    <lineage>
        <taxon>Bacteria</taxon>
        <taxon>Pseudomonadati</taxon>
        <taxon>Pseudomonadota</taxon>
        <taxon>Betaproteobacteria</taxon>
        <taxon>Burkholderiales</taxon>
        <taxon>Burkholderiaceae</taxon>
        <taxon>Cupriavidus</taxon>
    </lineage>
</organism>
<dbReference type="EMBL" id="CP017759">
    <property type="protein sequence ID" value="AQV99359.1"/>
    <property type="molecule type" value="Genomic_DNA"/>
</dbReference>
<feature type="binding site" evidence="5">
    <location>
        <position position="480"/>
    </location>
    <ligand>
        <name>Fe cation</name>
        <dbReference type="ChEBI" id="CHEBI:24875"/>
        <note>catalytic</note>
    </ligand>
</feature>
<sequence length="504" mass="57092">MKTISFQASPTIVWPNENPYLNDAWRPVDTEWTATSPDLEVIGEIPRDLSGLYVRNGHNPVHESMGRYHPYDGDGMVHAMAFHGGKVQYRNRWVRTVGYLAEQAAGKSLWPGIIEPRKAALRGWGSIGAMKDNAGTDIIVHGGKILAAMSQCSEPYRMSPFSLETTGVEPNWARALFPRGICSHFKVDEHTGHMMFFNFGETPPYMNYGVVDRDNQLVHFEPIELPGPRWPHDLGMTENYCVLHDLPLFFDPERLRQGSHRLGFWRDVPSRFGIIPRFGKNADVRWFEAEPCYILHLSNTFEEGDEVVMDGCIQTNPLPDLSGLPTEGYERLKAMLDLHLQKARMHRWRFNLRTGQTREEDLDDQVTEFPMVNGLHNGRSYRYSYNAIPNKGFWLLEGLKKYDLVTGQTQTYMLPQGCYLSEAPFAQRRGATAEDDGYLVTFLTNLNTGNGECAIFDARDITRGPVARIVLPQQVPTGAHAFWATPDMLPGFEAGFEAALQGNY</sequence>
<dbReference type="PANTHER" id="PTHR10543:SF89">
    <property type="entry name" value="CAROTENOID 9,10(9',10')-CLEAVAGE DIOXYGENASE 1"/>
    <property type="match status" value="1"/>
</dbReference>
<dbReference type="Proteomes" id="UP000189627">
    <property type="component" value="Plasmid pENH92"/>
</dbReference>
<dbReference type="InterPro" id="IPR004294">
    <property type="entry name" value="Carotenoid_Oase"/>
</dbReference>
<protein>
    <submittedName>
        <fullName evidence="6">Carotenoid oxygenase</fullName>
    </submittedName>
</protein>
<dbReference type="GO" id="GO:0046872">
    <property type="term" value="F:metal ion binding"/>
    <property type="evidence" value="ECO:0007669"/>
    <property type="project" value="UniProtKB-KW"/>
</dbReference>
<evidence type="ECO:0000256" key="4">
    <source>
        <dbReference type="ARBA" id="ARBA00023004"/>
    </source>
</evidence>
<gene>
    <name evidence="6" type="ORF">BJN34_36400</name>
</gene>
<keyword evidence="2 5" id="KW-0479">Metal-binding</keyword>
<dbReference type="GO" id="GO:0010436">
    <property type="term" value="F:carotenoid dioxygenase activity"/>
    <property type="evidence" value="ECO:0007669"/>
    <property type="project" value="TreeGrafter"/>
</dbReference>
<geneLocation type="plasmid" evidence="7">
    <name>penh92</name>
</geneLocation>
<feature type="binding site" evidence="5">
    <location>
        <position position="184"/>
    </location>
    <ligand>
        <name>Fe cation</name>
        <dbReference type="ChEBI" id="CHEBI:24875"/>
        <note>catalytic</note>
    </ligand>
</feature>
<proteinExistence type="inferred from homology"/>
<keyword evidence="4 5" id="KW-0408">Iron</keyword>
<dbReference type="Pfam" id="PF03055">
    <property type="entry name" value="RPE65"/>
    <property type="match status" value="1"/>
</dbReference>
<dbReference type="PANTHER" id="PTHR10543">
    <property type="entry name" value="BETA-CAROTENE DIOXYGENASE"/>
    <property type="match status" value="1"/>
</dbReference>
<evidence type="ECO:0000256" key="2">
    <source>
        <dbReference type="ARBA" id="ARBA00022723"/>
    </source>
</evidence>
<dbReference type="RefSeq" id="WP_078201760.1">
    <property type="nucleotide sequence ID" value="NZ_CP017759.1"/>
</dbReference>
<name>A0A1U9V3H6_CUPNE</name>
<dbReference type="GO" id="GO:0016121">
    <property type="term" value="P:carotene catabolic process"/>
    <property type="evidence" value="ECO:0007669"/>
    <property type="project" value="TreeGrafter"/>
</dbReference>
<feature type="binding site" evidence="5">
    <location>
        <position position="232"/>
    </location>
    <ligand>
        <name>Fe cation</name>
        <dbReference type="ChEBI" id="CHEBI:24875"/>
        <note>catalytic</note>
    </ligand>
</feature>
<dbReference type="AlphaFoldDB" id="A0A1U9V3H6"/>